<evidence type="ECO:0000313" key="2">
    <source>
        <dbReference type="Proteomes" id="UP000198210"/>
    </source>
</evidence>
<protein>
    <recommendedName>
        <fullName evidence="3">Restriction endonuclease</fullName>
    </recommendedName>
</protein>
<keyword evidence="2" id="KW-1185">Reference proteome</keyword>
<sequence length="186" mass="20181">MTDELHQLAALLRDRDALDARIARLTGRSARQGDIGEFVAARVFDIALAANPVQAGHDGTFRSGPLAGRTVNVKTYGDAFDGIDISPHSADFYLIFSGLRRPPGAVRHHRWQLSAAYLLDTRRLRETLTGRGVKIGTATSIRTADLEAARIFPDTNPYPPLRLTAEQVALLSLFAEGSRDTSSLAG</sequence>
<reference evidence="1 2" key="1">
    <citation type="submission" date="2016-06" db="EMBL/GenBank/DDBJ databases">
        <authorList>
            <person name="Kjaerup R.B."/>
            <person name="Dalgaard T.S."/>
            <person name="Juul-Madsen H.R."/>
        </authorList>
    </citation>
    <scope>NUCLEOTIDE SEQUENCE [LARGE SCALE GENOMIC DNA]</scope>
    <source>
        <strain evidence="1 2">DSM 45097</strain>
    </source>
</reference>
<dbReference type="RefSeq" id="WP_088971872.1">
    <property type="nucleotide sequence ID" value="NZ_JBHLYF010000005.1"/>
</dbReference>
<organism evidence="1 2">
    <name type="scientific">Micromonospora siamensis</name>
    <dbReference type="NCBI Taxonomy" id="299152"/>
    <lineage>
        <taxon>Bacteria</taxon>
        <taxon>Bacillati</taxon>
        <taxon>Actinomycetota</taxon>
        <taxon>Actinomycetes</taxon>
        <taxon>Micromonosporales</taxon>
        <taxon>Micromonosporaceae</taxon>
        <taxon>Micromonospora</taxon>
    </lineage>
</organism>
<dbReference type="EMBL" id="LT607751">
    <property type="protein sequence ID" value="SCG63634.1"/>
    <property type="molecule type" value="Genomic_DNA"/>
</dbReference>
<evidence type="ECO:0000313" key="1">
    <source>
        <dbReference type="EMBL" id="SCG63634.1"/>
    </source>
</evidence>
<proteinExistence type="predicted"/>
<dbReference type="AlphaFoldDB" id="A0A1C5IZA5"/>
<accession>A0A1C5IZA5</accession>
<name>A0A1C5IZA5_9ACTN</name>
<gene>
    <name evidence="1" type="ORF">GA0074704_3963</name>
</gene>
<evidence type="ECO:0008006" key="3">
    <source>
        <dbReference type="Google" id="ProtNLM"/>
    </source>
</evidence>
<dbReference type="Proteomes" id="UP000198210">
    <property type="component" value="Chromosome I"/>
</dbReference>